<gene>
    <name evidence="2" type="ORF">METZ01_LOCUS64032</name>
</gene>
<name>A0A381T6G1_9ZZZZ</name>
<protein>
    <submittedName>
        <fullName evidence="2">Uncharacterized protein</fullName>
    </submittedName>
</protein>
<feature type="transmembrane region" description="Helical" evidence="1">
    <location>
        <begin position="6"/>
        <end position="22"/>
    </location>
</feature>
<sequence length="53" mass="6212">MDFNTTAILLFIMLIFSQVIMWKKIKLKKWQDLSLGVIMMGLAGWLVYLTFIS</sequence>
<accession>A0A381T6G1</accession>
<organism evidence="2">
    <name type="scientific">marine metagenome</name>
    <dbReference type="NCBI Taxonomy" id="408172"/>
    <lineage>
        <taxon>unclassified sequences</taxon>
        <taxon>metagenomes</taxon>
        <taxon>ecological metagenomes</taxon>
    </lineage>
</organism>
<feature type="transmembrane region" description="Helical" evidence="1">
    <location>
        <begin position="34"/>
        <end position="52"/>
    </location>
</feature>
<keyword evidence="1" id="KW-0812">Transmembrane</keyword>
<keyword evidence="1" id="KW-1133">Transmembrane helix</keyword>
<evidence type="ECO:0000256" key="1">
    <source>
        <dbReference type="SAM" id="Phobius"/>
    </source>
</evidence>
<reference evidence="2" key="1">
    <citation type="submission" date="2018-05" db="EMBL/GenBank/DDBJ databases">
        <authorList>
            <person name="Lanie J.A."/>
            <person name="Ng W.-L."/>
            <person name="Kazmierczak K.M."/>
            <person name="Andrzejewski T.M."/>
            <person name="Davidsen T.M."/>
            <person name="Wayne K.J."/>
            <person name="Tettelin H."/>
            <person name="Glass J.I."/>
            <person name="Rusch D."/>
            <person name="Podicherti R."/>
            <person name="Tsui H.-C.T."/>
            <person name="Winkler M.E."/>
        </authorList>
    </citation>
    <scope>NUCLEOTIDE SEQUENCE</scope>
</reference>
<evidence type="ECO:0000313" key="2">
    <source>
        <dbReference type="EMBL" id="SVA11178.1"/>
    </source>
</evidence>
<proteinExistence type="predicted"/>
<dbReference type="EMBL" id="UINC01004024">
    <property type="protein sequence ID" value="SVA11178.1"/>
    <property type="molecule type" value="Genomic_DNA"/>
</dbReference>
<dbReference type="AlphaFoldDB" id="A0A381T6G1"/>
<keyword evidence="1" id="KW-0472">Membrane</keyword>